<keyword evidence="3" id="KW-1185">Reference proteome</keyword>
<reference evidence="2" key="1">
    <citation type="journal article" date="2023" name="Insect Mol. Biol.">
        <title>Genome sequencing provides insights into the evolution of gene families encoding plant cell wall-degrading enzymes in longhorned beetles.</title>
        <authorList>
            <person name="Shin N.R."/>
            <person name="Okamura Y."/>
            <person name="Kirsch R."/>
            <person name="Pauchet Y."/>
        </authorList>
    </citation>
    <scope>NUCLEOTIDE SEQUENCE</scope>
    <source>
        <strain evidence="2">RBIC_L_NR</strain>
    </source>
</reference>
<organism evidence="2 3">
    <name type="scientific">Rhamnusium bicolor</name>
    <dbReference type="NCBI Taxonomy" id="1586634"/>
    <lineage>
        <taxon>Eukaryota</taxon>
        <taxon>Metazoa</taxon>
        <taxon>Ecdysozoa</taxon>
        <taxon>Arthropoda</taxon>
        <taxon>Hexapoda</taxon>
        <taxon>Insecta</taxon>
        <taxon>Pterygota</taxon>
        <taxon>Neoptera</taxon>
        <taxon>Endopterygota</taxon>
        <taxon>Coleoptera</taxon>
        <taxon>Polyphaga</taxon>
        <taxon>Cucujiformia</taxon>
        <taxon>Chrysomeloidea</taxon>
        <taxon>Cerambycidae</taxon>
        <taxon>Lepturinae</taxon>
        <taxon>Rhagiini</taxon>
        <taxon>Rhamnusium</taxon>
    </lineage>
</organism>
<feature type="compositionally biased region" description="Basic and acidic residues" evidence="1">
    <location>
        <begin position="344"/>
        <end position="356"/>
    </location>
</feature>
<evidence type="ECO:0000313" key="3">
    <source>
        <dbReference type="Proteomes" id="UP001162156"/>
    </source>
</evidence>
<feature type="region of interest" description="Disordered" evidence="1">
    <location>
        <begin position="1"/>
        <end position="28"/>
    </location>
</feature>
<feature type="compositionally biased region" description="Basic and acidic residues" evidence="1">
    <location>
        <begin position="392"/>
        <end position="404"/>
    </location>
</feature>
<dbReference type="EMBL" id="JANEYF010002686">
    <property type="protein sequence ID" value="KAJ8943330.1"/>
    <property type="molecule type" value="Genomic_DNA"/>
</dbReference>
<feature type="compositionally biased region" description="Low complexity" evidence="1">
    <location>
        <begin position="428"/>
        <end position="439"/>
    </location>
</feature>
<feature type="compositionally biased region" description="Polar residues" evidence="1">
    <location>
        <begin position="109"/>
        <end position="119"/>
    </location>
</feature>
<feature type="region of interest" description="Disordered" evidence="1">
    <location>
        <begin position="199"/>
        <end position="272"/>
    </location>
</feature>
<feature type="compositionally biased region" description="Basic residues" evidence="1">
    <location>
        <begin position="7"/>
        <end position="18"/>
    </location>
</feature>
<feature type="region of interest" description="Disordered" evidence="1">
    <location>
        <begin position="81"/>
        <end position="157"/>
    </location>
</feature>
<feature type="compositionally biased region" description="Polar residues" evidence="1">
    <location>
        <begin position="255"/>
        <end position="272"/>
    </location>
</feature>
<feature type="region of interest" description="Disordered" evidence="1">
    <location>
        <begin position="334"/>
        <end position="440"/>
    </location>
</feature>
<feature type="compositionally biased region" description="Basic and acidic residues" evidence="1">
    <location>
        <begin position="121"/>
        <end position="146"/>
    </location>
</feature>
<dbReference type="AlphaFoldDB" id="A0AAV8XWL6"/>
<feature type="compositionally biased region" description="Polar residues" evidence="1">
    <location>
        <begin position="199"/>
        <end position="209"/>
    </location>
</feature>
<feature type="compositionally biased region" description="Acidic residues" evidence="1">
    <location>
        <begin position="210"/>
        <end position="222"/>
    </location>
</feature>
<gene>
    <name evidence="2" type="ORF">NQ314_009782</name>
</gene>
<feature type="compositionally biased region" description="Basic and acidic residues" evidence="1">
    <location>
        <begin position="365"/>
        <end position="384"/>
    </location>
</feature>
<sequence>MNNKINSLRKAKNIKPSRSHGNLNENRFYMSDDPEVLTKERKNLVKRTKSFWKFGKNTSDNEILEGMALWKHRDLVDVNNEKPKMRRKINSQERIRKPSRDKSNDSDRTINNNNINTKDSIIGEKQKEGKKSKEVRHSKSFNEKQNHNISSRKVSKIEKDEFENSFTKTKKPSNLDHQFYDDDGDGLMLKTVNRKNILQQYTNDSSGTDSEQESDMTSDDPYDSIVVDDQKVNKNESQFPNVAELGKKLEKLSKTSKYSPNKENNLNNQTRNTVQEKNIINMRLERNNSVKQNNPDNEDIIQYQDKRHTNSFKTFGIEVQNNENGEKERIDKDRYYSQTHNKRNKETTAQEKRRYYAESNNRSNSVERRGRPSYESIDSDRDNRTMTNSRRSHTDSDKRDKMKYYDSPNDELSDAVENRQFLPRTKLTKTNSNNSSQSKYEQDIGLMEYGETLQKRLKNPEYNSKYDEKSPHNGNMYGPWYDLWGLDSTSTSPRK</sequence>
<protein>
    <submittedName>
        <fullName evidence="2">Uncharacterized protein</fullName>
    </submittedName>
</protein>
<name>A0AAV8XWL6_9CUCU</name>
<evidence type="ECO:0000313" key="2">
    <source>
        <dbReference type="EMBL" id="KAJ8943330.1"/>
    </source>
</evidence>
<comment type="caution">
    <text evidence="2">The sequence shown here is derived from an EMBL/GenBank/DDBJ whole genome shotgun (WGS) entry which is preliminary data.</text>
</comment>
<accession>A0AAV8XWL6</accession>
<feature type="compositionally biased region" description="Basic and acidic residues" evidence="1">
    <location>
        <begin position="90"/>
        <end position="108"/>
    </location>
</feature>
<evidence type="ECO:0000256" key="1">
    <source>
        <dbReference type="SAM" id="MobiDB-lite"/>
    </source>
</evidence>
<proteinExistence type="predicted"/>
<dbReference type="Proteomes" id="UP001162156">
    <property type="component" value="Unassembled WGS sequence"/>
</dbReference>